<keyword evidence="1" id="KW-0472">Membrane</keyword>
<evidence type="ECO:0000313" key="2">
    <source>
        <dbReference type="EMBL" id="JAH30693.1"/>
    </source>
</evidence>
<proteinExistence type="predicted"/>
<keyword evidence="1" id="KW-1133">Transmembrane helix</keyword>
<dbReference type="AlphaFoldDB" id="A0A0E9RQR6"/>
<organism evidence="2">
    <name type="scientific">Anguilla anguilla</name>
    <name type="common">European freshwater eel</name>
    <name type="synonym">Muraena anguilla</name>
    <dbReference type="NCBI Taxonomy" id="7936"/>
    <lineage>
        <taxon>Eukaryota</taxon>
        <taxon>Metazoa</taxon>
        <taxon>Chordata</taxon>
        <taxon>Craniata</taxon>
        <taxon>Vertebrata</taxon>
        <taxon>Euteleostomi</taxon>
        <taxon>Actinopterygii</taxon>
        <taxon>Neopterygii</taxon>
        <taxon>Teleostei</taxon>
        <taxon>Anguilliformes</taxon>
        <taxon>Anguillidae</taxon>
        <taxon>Anguilla</taxon>
    </lineage>
</organism>
<reference evidence="2" key="2">
    <citation type="journal article" date="2015" name="Fish Shellfish Immunol.">
        <title>Early steps in the European eel (Anguilla anguilla)-Vibrio vulnificus interaction in the gills: Role of the RtxA13 toxin.</title>
        <authorList>
            <person name="Callol A."/>
            <person name="Pajuelo D."/>
            <person name="Ebbesson L."/>
            <person name="Teles M."/>
            <person name="MacKenzie S."/>
            <person name="Amaro C."/>
        </authorList>
    </citation>
    <scope>NUCLEOTIDE SEQUENCE</scope>
</reference>
<keyword evidence="1" id="KW-0812">Transmembrane</keyword>
<feature type="transmembrane region" description="Helical" evidence="1">
    <location>
        <begin position="55"/>
        <end position="71"/>
    </location>
</feature>
<evidence type="ECO:0000256" key="1">
    <source>
        <dbReference type="SAM" id="Phobius"/>
    </source>
</evidence>
<reference evidence="2" key="1">
    <citation type="submission" date="2014-11" db="EMBL/GenBank/DDBJ databases">
        <authorList>
            <person name="Amaro Gonzalez C."/>
        </authorList>
    </citation>
    <scope>NUCLEOTIDE SEQUENCE</scope>
</reference>
<dbReference type="EMBL" id="GBXM01077884">
    <property type="protein sequence ID" value="JAH30693.1"/>
    <property type="molecule type" value="Transcribed_RNA"/>
</dbReference>
<name>A0A0E9RQR6_ANGAN</name>
<sequence length="72" mass="8919">MHQQYLVRLKLYRQCFNAVQLPSWKDLCLLCETENDETQMVDGLNWVCHNDKTRFFLFYLFFFKLARYFILL</sequence>
<protein>
    <submittedName>
        <fullName evidence="2">Uncharacterized protein</fullName>
    </submittedName>
</protein>
<accession>A0A0E9RQR6</accession>